<organism evidence="7 8">
    <name type="scientific">Burkholderia contaminans</name>
    <dbReference type="NCBI Taxonomy" id="488447"/>
    <lineage>
        <taxon>Bacteria</taxon>
        <taxon>Pseudomonadati</taxon>
        <taxon>Pseudomonadota</taxon>
        <taxon>Betaproteobacteria</taxon>
        <taxon>Burkholderiales</taxon>
        <taxon>Burkholderiaceae</taxon>
        <taxon>Burkholderia</taxon>
        <taxon>Burkholderia cepacia complex</taxon>
    </lineage>
</organism>
<evidence type="ECO:0000256" key="2">
    <source>
        <dbReference type="ARBA" id="ARBA00022989"/>
    </source>
</evidence>
<evidence type="ECO:0000313" key="7">
    <source>
        <dbReference type="EMBL" id="POZ83185.1"/>
    </source>
</evidence>
<dbReference type="InterPro" id="IPR052952">
    <property type="entry name" value="MFS-Transporter"/>
</dbReference>
<keyword evidence="1 4" id="KW-0812">Transmembrane</keyword>
<feature type="transmembrane region" description="Helical" evidence="4">
    <location>
        <begin position="94"/>
        <end position="118"/>
    </location>
</feature>
<gene>
    <name evidence="7" type="ORF">C3743_23900</name>
</gene>
<keyword evidence="5" id="KW-0732">Signal</keyword>
<dbReference type="GO" id="GO:0022857">
    <property type="term" value="F:transmembrane transporter activity"/>
    <property type="evidence" value="ECO:0007669"/>
    <property type="project" value="InterPro"/>
</dbReference>
<comment type="caution">
    <text evidence="7">The sequence shown here is derived from an EMBL/GenBank/DDBJ whole genome shotgun (WGS) entry which is preliminary data.</text>
</comment>
<evidence type="ECO:0000256" key="4">
    <source>
        <dbReference type="SAM" id="Phobius"/>
    </source>
</evidence>
<dbReference type="Gene3D" id="1.20.1250.20">
    <property type="entry name" value="MFS general substrate transporter like domains"/>
    <property type="match status" value="2"/>
</dbReference>
<feature type="transmembrane region" description="Helical" evidence="4">
    <location>
        <begin position="303"/>
        <end position="322"/>
    </location>
</feature>
<feature type="transmembrane region" description="Helical" evidence="4">
    <location>
        <begin position="44"/>
        <end position="64"/>
    </location>
</feature>
<dbReference type="PROSITE" id="PS50850">
    <property type="entry name" value="MFS"/>
    <property type="match status" value="1"/>
</dbReference>
<keyword evidence="3 4" id="KW-0472">Membrane</keyword>
<feature type="transmembrane region" description="Helical" evidence="4">
    <location>
        <begin position="275"/>
        <end position="291"/>
    </location>
</feature>
<feature type="chain" id="PRO_5015397825" evidence="5">
    <location>
        <begin position="21"/>
        <end position="400"/>
    </location>
</feature>
<evidence type="ECO:0000256" key="3">
    <source>
        <dbReference type="ARBA" id="ARBA00023136"/>
    </source>
</evidence>
<name>A0A2S5DVT4_9BURK</name>
<accession>A0A2S5DVT4</accession>
<protein>
    <submittedName>
        <fullName evidence="7">MFS transporter</fullName>
    </submittedName>
</protein>
<dbReference type="Pfam" id="PF07690">
    <property type="entry name" value="MFS_1"/>
    <property type="match status" value="1"/>
</dbReference>
<dbReference type="InterPro" id="IPR020846">
    <property type="entry name" value="MFS_dom"/>
</dbReference>
<sequence>MSRYTAVVVTTIVQVCTAFAALAIPSTAPLMIHQFGPGAPGVGTFVSITYAAAAVASVAAGGLVPQLGPIRLCQISLLACATGLAMVGGGTPVWLILGAIGVGIGYGPVTPASSYLLAATTSPKNRRFVFSLKQTGVPAGAALAGAVMPVAMLFMGWRAAVWLVAACYVCIALAMDPARRLLDGQIGLSGHRRFHVLAALTAIFARADLRRLGITAFVLGGAQMCTSTFIVSYLHASYGMSLIHAGFLLSVTNVAGVLFRLIWGAAVDRGIGSSKLLAFLAILTGLANFSMADPEMMSRTLSAFGTCVVLGAAAIGWNGVLLAEIPQVVPQAEVGIATSGCLFFSFAGVVALPALFGAVEQANGGYAASWMSIGVMALVLGVALLVANDAASRRRSVDAQ</sequence>
<feature type="signal peptide" evidence="5">
    <location>
        <begin position="1"/>
        <end position="20"/>
    </location>
</feature>
<dbReference type="SUPFAM" id="SSF103473">
    <property type="entry name" value="MFS general substrate transporter"/>
    <property type="match status" value="1"/>
</dbReference>
<keyword evidence="2 4" id="KW-1133">Transmembrane helix</keyword>
<dbReference type="PANTHER" id="PTHR23527">
    <property type="entry name" value="BLL3282 PROTEIN"/>
    <property type="match status" value="1"/>
</dbReference>
<feature type="transmembrane region" description="Helical" evidence="4">
    <location>
        <begin position="242"/>
        <end position="263"/>
    </location>
</feature>
<dbReference type="PANTHER" id="PTHR23527:SF1">
    <property type="entry name" value="BLL3282 PROTEIN"/>
    <property type="match status" value="1"/>
</dbReference>
<dbReference type="EMBL" id="PQVP01000002">
    <property type="protein sequence ID" value="POZ83185.1"/>
    <property type="molecule type" value="Genomic_DNA"/>
</dbReference>
<evidence type="ECO:0000256" key="5">
    <source>
        <dbReference type="SAM" id="SignalP"/>
    </source>
</evidence>
<feature type="transmembrane region" description="Helical" evidence="4">
    <location>
        <begin position="368"/>
        <end position="387"/>
    </location>
</feature>
<feature type="transmembrane region" description="Helical" evidence="4">
    <location>
        <begin position="334"/>
        <end position="356"/>
    </location>
</feature>
<evidence type="ECO:0000256" key="1">
    <source>
        <dbReference type="ARBA" id="ARBA00022692"/>
    </source>
</evidence>
<reference evidence="7 8" key="1">
    <citation type="submission" date="2018-01" db="EMBL/GenBank/DDBJ databases">
        <title>Successful Treatment of Persistent Burkholderia cepacia Bacteremia with Ceftazidime-Avibactam.</title>
        <authorList>
            <person name="Tamma P."/>
            <person name="Fan Y."/>
            <person name="Bergman Y."/>
            <person name="Sick-Samuels A."/>
            <person name="Hsu A."/>
            <person name="Timp W."/>
            <person name="Simner P."/>
        </authorList>
    </citation>
    <scope>NUCLEOTIDE SEQUENCE [LARGE SCALE GENOMIC DNA]</scope>
    <source>
        <strain evidence="7 8">170816</strain>
    </source>
</reference>
<dbReference type="InterPro" id="IPR011701">
    <property type="entry name" value="MFS"/>
</dbReference>
<feature type="domain" description="Major facilitator superfamily (MFS) profile" evidence="6">
    <location>
        <begin position="6"/>
        <end position="395"/>
    </location>
</feature>
<proteinExistence type="predicted"/>
<feature type="transmembrane region" description="Helical" evidence="4">
    <location>
        <begin position="212"/>
        <end position="236"/>
    </location>
</feature>
<dbReference type="InterPro" id="IPR036259">
    <property type="entry name" value="MFS_trans_sf"/>
</dbReference>
<dbReference type="Proteomes" id="UP000238655">
    <property type="component" value="Chromosome 1"/>
</dbReference>
<feature type="transmembrane region" description="Helical" evidence="4">
    <location>
        <begin position="157"/>
        <end position="175"/>
    </location>
</feature>
<dbReference type="AlphaFoldDB" id="A0A2S5DVT4"/>
<evidence type="ECO:0000313" key="8">
    <source>
        <dbReference type="Proteomes" id="UP000238655"/>
    </source>
</evidence>
<evidence type="ECO:0000259" key="6">
    <source>
        <dbReference type="PROSITE" id="PS50850"/>
    </source>
</evidence>
<dbReference type="RefSeq" id="WP_089461651.1">
    <property type="nucleotide sequence ID" value="NZ_CM009575.1"/>
</dbReference>